<comment type="similarity">
    <text evidence="2">Belongs to the enolase family.</text>
</comment>
<dbReference type="AlphaFoldDB" id="A0A3B4AJ27"/>
<dbReference type="SMART" id="SM01192">
    <property type="entry name" value="Enolase_C"/>
    <property type="match status" value="1"/>
</dbReference>
<dbReference type="PANTHER" id="PTHR11902">
    <property type="entry name" value="ENOLASE"/>
    <property type="match status" value="1"/>
</dbReference>
<dbReference type="GO" id="GO:0000287">
    <property type="term" value="F:magnesium ion binding"/>
    <property type="evidence" value="ECO:0007669"/>
    <property type="project" value="InterPro"/>
</dbReference>
<dbReference type="InterPro" id="IPR000941">
    <property type="entry name" value="Enolase"/>
</dbReference>
<dbReference type="InterPro" id="IPR029017">
    <property type="entry name" value="Enolase-like_N"/>
</dbReference>
<accession>A0A3B4AJ27</accession>
<dbReference type="GO" id="GO:0004634">
    <property type="term" value="F:phosphopyruvate hydratase activity"/>
    <property type="evidence" value="ECO:0007669"/>
    <property type="project" value="UniProtKB-EC"/>
</dbReference>
<keyword evidence="4" id="KW-0324">Glycolysis</keyword>
<dbReference type="GO" id="GO:0006096">
    <property type="term" value="P:glycolytic process"/>
    <property type="evidence" value="ECO:0007669"/>
    <property type="project" value="UniProtKB-UniPathway"/>
</dbReference>
<dbReference type="SMART" id="SM01193">
    <property type="entry name" value="Enolase_N"/>
    <property type="match status" value="1"/>
</dbReference>
<evidence type="ECO:0000259" key="9">
    <source>
        <dbReference type="SMART" id="SM01192"/>
    </source>
</evidence>
<evidence type="ECO:0000313" key="11">
    <source>
        <dbReference type="Ensembl" id="ENSPMGP00000017122.1"/>
    </source>
</evidence>
<dbReference type="GO" id="GO:0000015">
    <property type="term" value="C:phosphopyruvate hydratase complex"/>
    <property type="evidence" value="ECO:0007669"/>
    <property type="project" value="InterPro"/>
</dbReference>
<dbReference type="PANTHER" id="PTHR11902:SF30">
    <property type="entry name" value="ENOLASE 4"/>
    <property type="match status" value="1"/>
</dbReference>
<reference evidence="11" key="2">
    <citation type="submission" date="2025-09" db="UniProtKB">
        <authorList>
            <consortium name="Ensembl"/>
        </authorList>
    </citation>
    <scope>IDENTIFICATION</scope>
</reference>
<evidence type="ECO:0000256" key="3">
    <source>
        <dbReference type="ARBA" id="ARBA00012058"/>
    </source>
</evidence>
<dbReference type="CDD" id="cd22974">
    <property type="entry name" value="DD_ENO4"/>
    <property type="match status" value="1"/>
</dbReference>
<evidence type="ECO:0000256" key="4">
    <source>
        <dbReference type="ARBA" id="ARBA00023152"/>
    </source>
</evidence>
<name>A0A3B4AJ27_9GOBI</name>
<dbReference type="Proteomes" id="UP000261520">
    <property type="component" value="Unplaced"/>
</dbReference>
<evidence type="ECO:0000259" key="10">
    <source>
        <dbReference type="SMART" id="SM01193"/>
    </source>
</evidence>
<dbReference type="SUPFAM" id="SSF51604">
    <property type="entry name" value="Enolase C-terminal domain-like"/>
    <property type="match status" value="1"/>
</dbReference>
<feature type="domain" description="Enolase C-terminal TIM barrel" evidence="9">
    <location>
        <begin position="126"/>
        <end position="374"/>
    </location>
</feature>
<evidence type="ECO:0000256" key="2">
    <source>
        <dbReference type="ARBA" id="ARBA00009604"/>
    </source>
</evidence>
<protein>
    <recommendedName>
        <fullName evidence="7">Enolase 4</fullName>
        <ecNumber evidence="3">4.2.1.11</ecNumber>
    </recommendedName>
    <alternativeName>
        <fullName evidence="6">2-phospho-D-glycerate hydro-lyase</fullName>
    </alternativeName>
</protein>
<evidence type="ECO:0000313" key="12">
    <source>
        <dbReference type="Proteomes" id="UP000261520"/>
    </source>
</evidence>
<dbReference type="InterPro" id="IPR020810">
    <property type="entry name" value="Enolase_C"/>
</dbReference>
<sequence>MSLFYAQSSVCKDAEELTELRQSAADFYRLNHVPEHLERALNELFTRRPSDLHGYLAEFFSTLSSPPRISRVEGLEVLDSRGQPSILAQVYCIIRNHEKVLGSAVKPPPPPEPPELLLSGGLSVGALSLSVARGGAQSRGVALYQHIAMLKSTQVGPTFGALLSDCGAPCLSAEKVEQPLDLLSEACSNLELNLGAELFVGLSCATPNLYDHSKGKYEVSSGLLKTPDEVVDLLQALLLKYPSVVTVIDPLRREDVEQWKRLAASVSESCSLLSDITFRVQAPPPPGVKGHVLKHVNHVTISDLIRVSTEEGIWHTGSGSFVSFPFQAVGLGLDFLKLGGLSGAERTTRFNRLLAIEDELQREGCLGESDALPVCQMPSLCWNSV</sequence>
<dbReference type="InterPro" id="IPR036849">
    <property type="entry name" value="Enolase-like_C_sf"/>
</dbReference>
<keyword evidence="12" id="KW-1185">Reference proteome</keyword>
<comment type="pathway">
    <text evidence="1">Carbohydrate degradation; glycolysis; pyruvate from D-glyceraldehyde 3-phosphate: step 4/5.</text>
</comment>
<evidence type="ECO:0000256" key="6">
    <source>
        <dbReference type="ARBA" id="ARBA00031125"/>
    </source>
</evidence>
<evidence type="ECO:0000256" key="1">
    <source>
        <dbReference type="ARBA" id="ARBA00005031"/>
    </source>
</evidence>
<comment type="catalytic activity">
    <reaction evidence="8">
        <text>(2R)-2-phosphoglycerate = phosphoenolpyruvate + H2O</text>
        <dbReference type="Rhea" id="RHEA:10164"/>
        <dbReference type="ChEBI" id="CHEBI:15377"/>
        <dbReference type="ChEBI" id="CHEBI:58289"/>
        <dbReference type="ChEBI" id="CHEBI:58702"/>
        <dbReference type="EC" id="4.2.1.11"/>
    </reaction>
</comment>
<proteinExistence type="inferred from homology"/>
<evidence type="ECO:0000256" key="5">
    <source>
        <dbReference type="ARBA" id="ARBA00023239"/>
    </source>
</evidence>
<dbReference type="UniPathway" id="UPA00109">
    <property type="reaction ID" value="UER00187"/>
</dbReference>
<dbReference type="Gene3D" id="3.20.20.120">
    <property type="entry name" value="Enolase-like C-terminal domain"/>
    <property type="match status" value="1"/>
</dbReference>
<dbReference type="SUPFAM" id="SSF54826">
    <property type="entry name" value="Enolase N-terminal domain-like"/>
    <property type="match status" value="1"/>
</dbReference>
<dbReference type="Pfam" id="PF00113">
    <property type="entry name" value="Enolase_C"/>
    <property type="match status" value="1"/>
</dbReference>
<keyword evidence="5" id="KW-0456">Lyase</keyword>
<dbReference type="EC" id="4.2.1.11" evidence="3"/>
<dbReference type="InterPro" id="IPR047500">
    <property type="entry name" value="DD_ENO4"/>
</dbReference>
<reference evidence="11" key="1">
    <citation type="submission" date="2025-08" db="UniProtKB">
        <authorList>
            <consortium name="Ensembl"/>
        </authorList>
    </citation>
    <scope>IDENTIFICATION</scope>
</reference>
<feature type="domain" description="Enolase N-terminal" evidence="10">
    <location>
        <begin position="69"/>
        <end position="147"/>
    </location>
</feature>
<evidence type="ECO:0000256" key="7">
    <source>
        <dbReference type="ARBA" id="ARBA00034855"/>
    </source>
</evidence>
<dbReference type="Ensembl" id="ENSPMGT00000018279.1">
    <property type="protein sequence ID" value="ENSPMGP00000017122.1"/>
    <property type="gene ID" value="ENSPMGG00000014016.1"/>
</dbReference>
<organism evidence="11 12">
    <name type="scientific">Periophthalmus magnuspinnatus</name>
    <dbReference type="NCBI Taxonomy" id="409849"/>
    <lineage>
        <taxon>Eukaryota</taxon>
        <taxon>Metazoa</taxon>
        <taxon>Chordata</taxon>
        <taxon>Craniata</taxon>
        <taxon>Vertebrata</taxon>
        <taxon>Euteleostomi</taxon>
        <taxon>Actinopterygii</taxon>
        <taxon>Neopterygii</taxon>
        <taxon>Teleostei</taxon>
        <taxon>Neoteleostei</taxon>
        <taxon>Acanthomorphata</taxon>
        <taxon>Gobiaria</taxon>
        <taxon>Gobiiformes</taxon>
        <taxon>Gobioidei</taxon>
        <taxon>Gobiidae</taxon>
        <taxon>Oxudercinae</taxon>
        <taxon>Periophthalmus</taxon>
    </lineage>
</organism>
<dbReference type="InterPro" id="IPR020811">
    <property type="entry name" value="Enolase_N"/>
</dbReference>
<evidence type="ECO:0000256" key="8">
    <source>
        <dbReference type="ARBA" id="ARBA00048333"/>
    </source>
</evidence>